<dbReference type="AlphaFoldDB" id="A0A6N0NT09"/>
<sequence length="57" mass="6038">MSDLALDLALIQITLIGAVVVVLGSVTYIVFEDILIGIPKKQEVKVKKGRKGGSSGR</sequence>
<dbReference type="GeneID" id="55641332"/>
<dbReference type="Proteomes" id="UP000509301">
    <property type="component" value="Chromosome"/>
</dbReference>
<keyword evidence="1" id="KW-0472">Membrane</keyword>
<reference evidence="2 3" key="1">
    <citation type="submission" date="2020-02" db="EMBL/GenBank/DDBJ databases">
        <title>Comparative genome analysis reveals the metabolism and evolution of the thermophilic archaeal genus Metallosphaera.</title>
        <authorList>
            <person name="Jiang C."/>
        </authorList>
    </citation>
    <scope>NUCLEOTIDE SEQUENCE [LARGE SCALE GENOMIC DNA]</scope>
    <source>
        <strain evidence="2 3">Ric-A</strain>
    </source>
</reference>
<evidence type="ECO:0000256" key="1">
    <source>
        <dbReference type="SAM" id="Phobius"/>
    </source>
</evidence>
<dbReference type="KEGG" id="mten:GWK48_05240"/>
<feature type="transmembrane region" description="Helical" evidence="1">
    <location>
        <begin position="6"/>
        <end position="31"/>
    </location>
</feature>
<gene>
    <name evidence="2" type="ORF">GWK48_05240</name>
</gene>
<name>A0A6N0NT09_9CREN</name>
<accession>A0A6N0NT09</accession>
<evidence type="ECO:0000313" key="2">
    <source>
        <dbReference type="EMBL" id="QKQ98988.1"/>
    </source>
</evidence>
<keyword evidence="1" id="KW-0812">Transmembrane</keyword>
<evidence type="ECO:0000313" key="3">
    <source>
        <dbReference type="Proteomes" id="UP000509301"/>
    </source>
</evidence>
<dbReference type="EMBL" id="CP049074">
    <property type="protein sequence ID" value="QKQ98988.1"/>
    <property type="molecule type" value="Genomic_DNA"/>
</dbReference>
<dbReference type="RefSeq" id="WP_174628445.1">
    <property type="nucleotide sequence ID" value="NZ_CP049074.1"/>
</dbReference>
<keyword evidence="3" id="KW-1185">Reference proteome</keyword>
<organism evidence="2 3">
    <name type="scientific">Metallosphaera tengchongensis</name>
    <dbReference type="NCBI Taxonomy" id="1532350"/>
    <lineage>
        <taxon>Archaea</taxon>
        <taxon>Thermoproteota</taxon>
        <taxon>Thermoprotei</taxon>
        <taxon>Sulfolobales</taxon>
        <taxon>Sulfolobaceae</taxon>
        <taxon>Metallosphaera</taxon>
    </lineage>
</organism>
<proteinExistence type="predicted"/>
<keyword evidence="1" id="KW-1133">Transmembrane helix</keyword>
<protein>
    <submittedName>
        <fullName evidence="2">Uncharacterized protein</fullName>
    </submittedName>
</protein>